<accession>A0A0M3J3H3</accession>
<dbReference type="WBParaSite" id="ASIM_0000208601-mRNA-1">
    <property type="protein sequence ID" value="ASIM_0000208601-mRNA-1"/>
    <property type="gene ID" value="ASIM_0000208601"/>
</dbReference>
<gene>
    <name evidence="1" type="ORF">ASIM_LOCUS1957</name>
</gene>
<dbReference type="AlphaFoldDB" id="A0A0M3J3H3"/>
<proteinExistence type="predicted"/>
<keyword evidence="2" id="KW-1185">Reference proteome</keyword>
<organism evidence="3">
    <name type="scientific">Anisakis simplex</name>
    <name type="common">Herring worm</name>
    <dbReference type="NCBI Taxonomy" id="6269"/>
    <lineage>
        <taxon>Eukaryota</taxon>
        <taxon>Metazoa</taxon>
        <taxon>Ecdysozoa</taxon>
        <taxon>Nematoda</taxon>
        <taxon>Chromadorea</taxon>
        <taxon>Rhabditida</taxon>
        <taxon>Spirurina</taxon>
        <taxon>Ascaridomorpha</taxon>
        <taxon>Ascaridoidea</taxon>
        <taxon>Anisakidae</taxon>
        <taxon>Anisakis</taxon>
        <taxon>Anisakis simplex complex</taxon>
    </lineage>
</organism>
<dbReference type="EMBL" id="UYRR01002376">
    <property type="protein sequence ID" value="VDK19486.1"/>
    <property type="molecule type" value="Genomic_DNA"/>
</dbReference>
<evidence type="ECO:0000313" key="3">
    <source>
        <dbReference type="WBParaSite" id="ASIM_0000208601-mRNA-1"/>
    </source>
</evidence>
<reference evidence="1 2" key="2">
    <citation type="submission" date="2018-11" db="EMBL/GenBank/DDBJ databases">
        <authorList>
            <consortium name="Pathogen Informatics"/>
        </authorList>
    </citation>
    <scope>NUCLEOTIDE SEQUENCE [LARGE SCALE GENOMIC DNA]</scope>
</reference>
<reference evidence="3" key="1">
    <citation type="submission" date="2017-02" db="UniProtKB">
        <authorList>
            <consortium name="WormBaseParasite"/>
        </authorList>
    </citation>
    <scope>IDENTIFICATION</scope>
</reference>
<sequence length="273" mass="30690">MAPNFGTNIIGSGKCSNVSGLFEEPFIGVPKIVQFITQDCQAYFNNPTQQSKCKQMANNIYAVLVASPNKNMTHKMHLTADIVTVYIFNDPMPPLRKKFVQNATLGTWGTLEELLNCTKMATPSQTPSQSDCSDIKSLVTPLVQGANPPIVYYLKEGATPTYPSNCSQADRLFIPRNNSPLVKYLIEGKITCRTSNHPYFVLHELPSIKYLFKEQRFENVNMCGMVECYEIEYMNLSTNPIQNQTYPMIANYLATCLFSLCGRRCTHPHVTLC</sequence>
<dbReference type="Proteomes" id="UP000267096">
    <property type="component" value="Unassembled WGS sequence"/>
</dbReference>
<name>A0A0M3J3H3_ANISI</name>
<evidence type="ECO:0000313" key="2">
    <source>
        <dbReference type="Proteomes" id="UP000267096"/>
    </source>
</evidence>
<evidence type="ECO:0000313" key="1">
    <source>
        <dbReference type="EMBL" id="VDK19486.1"/>
    </source>
</evidence>
<protein>
    <submittedName>
        <fullName evidence="3">Peptidase S1 domain-containing protein</fullName>
    </submittedName>
</protein>